<organism evidence="2">
    <name type="scientific">Ignisphaera aggregans</name>
    <dbReference type="NCBI Taxonomy" id="334771"/>
    <lineage>
        <taxon>Archaea</taxon>
        <taxon>Thermoproteota</taxon>
        <taxon>Thermoprotei</taxon>
        <taxon>Desulfurococcales</taxon>
        <taxon>Desulfurococcaceae</taxon>
        <taxon>Ignisphaera</taxon>
    </lineage>
</organism>
<proteinExistence type="predicted"/>
<dbReference type="PANTHER" id="PTHR37169">
    <property type="entry name" value="CRISPR SYSTEM ENDORIBONUCLEASE CSX1-RELATED"/>
    <property type="match status" value="1"/>
</dbReference>
<dbReference type="EMBL" id="DRUB01000103">
    <property type="protein sequence ID" value="HHR96268.1"/>
    <property type="molecule type" value="Genomic_DNA"/>
</dbReference>
<reference evidence="2" key="1">
    <citation type="journal article" date="2020" name="mSystems">
        <title>Genome- and Community-Level Interaction Insights into Carbon Utilization and Element Cycling Functions of Hydrothermarchaeota in Hydrothermal Sediment.</title>
        <authorList>
            <person name="Zhou Z."/>
            <person name="Liu Y."/>
            <person name="Xu W."/>
            <person name="Pan J."/>
            <person name="Luo Z.H."/>
            <person name="Li M."/>
        </authorList>
    </citation>
    <scope>NUCLEOTIDE SEQUENCE [LARGE SCALE GENOMIC DNA]</scope>
    <source>
        <strain evidence="2">SpSt-1</strain>
    </source>
</reference>
<evidence type="ECO:0000259" key="1">
    <source>
        <dbReference type="Pfam" id="PF22230"/>
    </source>
</evidence>
<protein>
    <recommendedName>
        <fullName evidence="1">CRISPR system endoribonuclease Csx1 CARF domain-containing protein</fullName>
    </recommendedName>
</protein>
<dbReference type="PANTHER" id="PTHR37169:SF1">
    <property type="entry name" value="CRISPR SYSTEM ENDORIBONUCLEASE CSX1"/>
    <property type="match status" value="1"/>
</dbReference>
<name>A0A7C5UUT2_9CREN</name>
<dbReference type="Pfam" id="PF22230">
    <property type="entry name" value="Csx1_CARF"/>
    <property type="match status" value="1"/>
</dbReference>
<evidence type="ECO:0000313" key="2">
    <source>
        <dbReference type="EMBL" id="HHR96268.1"/>
    </source>
</evidence>
<dbReference type="Gene3D" id="3.40.50.10640">
    <property type="entry name" value="SSO1389-like"/>
    <property type="match status" value="1"/>
</dbReference>
<sequence>MSFKVFARPVKALIVAAWGSPGEWRDAEYTILPQILSHPGLRIRAEKKYGDRSWLCISKCSTLALASYLSTIVDEFKVLIFGLDTLADPDKCDTDLRRCVERIYRGYSTRYLEECKCCDNIHGVINDALQLVITPGVGNFYGYNFRGGSIYIFNTSFSKILKAIEEFTPSFIVVDITHGVNYQMVAVLYATMAAATLMGKEKEIIVFNSEPYPRKSRGQMKKWQEPIVSSYPQDNKILLQDLQKLEEHPPHLNFMDVSDIMKTFRFIQAVADILRLRSESLSEFLFKEGKEFDVELQQRLWRLVVVVKLFENAAIGLTYPGATNERGDPLNLDLCSTYAEGFCQDIDYVPSVRGRDVVYNKQATVLDVMMCALEKVIAGLYNDLCNVNTVKHLIDYISAVKNRLNKSELLLAKLIVARETEKWGSVEQVVRRLAIECSNAISDIEKAVDLMKNGGIKAQIYIHDNIIEIEPDLARVLAALKWRNVKKMRCQEIVESIKNGIAKVREEKQKEKSVQSKTWKNVSEDETRNMCAHAGLSYDFITSITLVHEQNSFRITQIKFNKEKVQGFLNKLNLRKLKYTI</sequence>
<accession>A0A7C5UUT2</accession>
<feature type="domain" description="CRISPR system endoribonuclease Csx1 CARF" evidence="1">
    <location>
        <begin position="13"/>
        <end position="211"/>
    </location>
</feature>
<dbReference type="InterPro" id="IPR052875">
    <property type="entry name" value="CRISPR_assoc_ribonuclease"/>
</dbReference>
<comment type="caution">
    <text evidence="2">The sequence shown here is derived from an EMBL/GenBank/DDBJ whole genome shotgun (WGS) entry which is preliminary data.</text>
</comment>
<dbReference type="AlphaFoldDB" id="A0A7C5UUT2"/>
<dbReference type="InterPro" id="IPR053857">
    <property type="entry name" value="Csx1_CARF"/>
</dbReference>
<dbReference type="SUPFAM" id="SSF160980">
    <property type="entry name" value="SSO1389-like"/>
    <property type="match status" value="1"/>
</dbReference>
<gene>
    <name evidence="2" type="ORF">ENL47_05540</name>
</gene>